<dbReference type="Proteomes" id="UP000248857">
    <property type="component" value="Unassembled WGS sequence"/>
</dbReference>
<organism evidence="2 3">
    <name type="scientific">Acaryochloris thomasi RCC1774</name>
    <dbReference type="NCBI Taxonomy" id="1764569"/>
    <lineage>
        <taxon>Bacteria</taxon>
        <taxon>Bacillati</taxon>
        <taxon>Cyanobacteriota</taxon>
        <taxon>Cyanophyceae</taxon>
        <taxon>Acaryochloridales</taxon>
        <taxon>Acaryochloridaceae</taxon>
        <taxon>Acaryochloris</taxon>
        <taxon>Acaryochloris thomasi</taxon>
    </lineage>
</organism>
<feature type="transmembrane region" description="Helical" evidence="1">
    <location>
        <begin position="432"/>
        <end position="453"/>
    </location>
</feature>
<keyword evidence="1" id="KW-0812">Transmembrane</keyword>
<keyword evidence="1" id="KW-1133">Transmembrane helix</keyword>
<keyword evidence="1" id="KW-0472">Membrane</keyword>
<dbReference type="RefSeq" id="WP_110986654.1">
    <property type="nucleotide sequence ID" value="NZ_CAWNWM010000008.1"/>
</dbReference>
<gene>
    <name evidence="2" type="ORF">C1752_03200</name>
</gene>
<feature type="transmembrane region" description="Helical" evidence="1">
    <location>
        <begin position="129"/>
        <end position="150"/>
    </location>
</feature>
<reference evidence="2 3" key="1">
    <citation type="journal article" date="2018" name="Sci. Rep.">
        <title>A novel species of the marine cyanobacterium Acaryochloris with a unique pigment content and lifestyle.</title>
        <authorList>
            <person name="Partensky F."/>
            <person name="Six C."/>
            <person name="Ratin M."/>
            <person name="Garczarek L."/>
            <person name="Vaulot D."/>
            <person name="Probert I."/>
            <person name="Calteau A."/>
            <person name="Gourvil P."/>
            <person name="Marie D."/>
            <person name="Grebert T."/>
            <person name="Bouchier C."/>
            <person name="Le Panse S."/>
            <person name="Gachenot M."/>
            <person name="Rodriguez F."/>
            <person name="Garrido J.L."/>
        </authorList>
    </citation>
    <scope>NUCLEOTIDE SEQUENCE [LARGE SCALE GENOMIC DNA]</scope>
    <source>
        <strain evidence="2 3">RCC1774</strain>
    </source>
</reference>
<accession>A0A2W1JMS5</accession>
<keyword evidence="3" id="KW-1185">Reference proteome</keyword>
<feature type="transmembrane region" description="Helical" evidence="1">
    <location>
        <begin position="267"/>
        <end position="290"/>
    </location>
</feature>
<proteinExistence type="predicted"/>
<feature type="transmembrane region" description="Helical" evidence="1">
    <location>
        <begin position="82"/>
        <end position="105"/>
    </location>
</feature>
<feature type="transmembrane region" description="Helical" evidence="1">
    <location>
        <begin position="408"/>
        <end position="426"/>
    </location>
</feature>
<name>A0A2W1JMS5_9CYAN</name>
<comment type="caution">
    <text evidence="2">The sequence shown here is derived from an EMBL/GenBank/DDBJ whole genome shotgun (WGS) entry which is preliminary data.</text>
</comment>
<feature type="transmembrane region" description="Helical" evidence="1">
    <location>
        <begin position="196"/>
        <end position="216"/>
    </location>
</feature>
<evidence type="ECO:0008006" key="4">
    <source>
        <dbReference type="Google" id="ProtNLM"/>
    </source>
</evidence>
<feature type="transmembrane region" description="Helical" evidence="1">
    <location>
        <begin position="35"/>
        <end position="56"/>
    </location>
</feature>
<evidence type="ECO:0000256" key="1">
    <source>
        <dbReference type="SAM" id="Phobius"/>
    </source>
</evidence>
<protein>
    <recommendedName>
        <fullName evidence="4">Oligosaccharide repeat unit polymerase</fullName>
    </recommendedName>
</protein>
<feature type="transmembrane region" description="Helical" evidence="1">
    <location>
        <begin position="382"/>
        <end position="401"/>
    </location>
</feature>
<evidence type="ECO:0000313" key="3">
    <source>
        <dbReference type="Proteomes" id="UP000248857"/>
    </source>
</evidence>
<feature type="transmembrane region" description="Helical" evidence="1">
    <location>
        <begin position="6"/>
        <end position="23"/>
    </location>
</feature>
<dbReference type="EMBL" id="PQWO01000008">
    <property type="protein sequence ID" value="PZD72745.1"/>
    <property type="molecule type" value="Genomic_DNA"/>
</dbReference>
<evidence type="ECO:0000313" key="2">
    <source>
        <dbReference type="EMBL" id="PZD72745.1"/>
    </source>
</evidence>
<dbReference type="AlphaFoldDB" id="A0A2W1JMS5"/>
<feature type="transmembrane region" description="Helical" evidence="1">
    <location>
        <begin position="170"/>
        <end position="189"/>
    </location>
</feature>
<feature type="transmembrane region" description="Helical" evidence="1">
    <location>
        <begin position="222"/>
        <end position="238"/>
    </location>
</feature>
<sequence>MNKIDLYLCVAISICTTGLYSAYQLKQFKKDTDLRILYIIFYAFFVFGIIIKSLVFHDLSQNLASLLYEYSISEFIASGEYVIFYGLSVTTLYFLVFNFFFWKFAGKFKRIVKRSFITREKNLETGSKLPFMALTSLLSLTSLFGLLFLIGPSNLVSDFSAKRFNDSFSILIYLLFKLSIFSRIFYLFGRINYPKLSFLGLPYLALQASTLLISSLVISNRSYLFMFIVEVILIEYFSPKEGSKKPTEYKNRSIGFLKDQSNKKKKFLLLPIISILVLLLLAITALRTAISQSLPPSQLMHLALLKILSGRYLFDVMKLGEIYNFIINSPKDVTFYSFGWVAPLLIPNHKDIGVRIGAEVFGLQNLSTGVTPGMFGELSYDFGIFLGALIIPVFCFAYWLIAQKMKPFIPTSFLPVFWVILLSKFILALNSSFGACLYSFVFDIAAIYTASLFDRVRLSPTSRLKKSL</sequence>